<protein>
    <submittedName>
        <fullName evidence="1">Uncharacterized protein</fullName>
    </submittedName>
</protein>
<organism evidence="1 2">
    <name type="scientific">Photobacterium frigidiphilum</name>
    <dbReference type="NCBI Taxonomy" id="264736"/>
    <lineage>
        <taxon>Bacteria</taxon>
        <taxon>Pseudomonadati</taxon>
        <taxon>Pseudomonadota</taxon>
        <taxon>Gammaproteobacteria</taxon>
        <taxon>Vibrionales</taxon>
        <taxon>Vibrionaceae</taxon>
        <taxon>Photobacterium</taxon>
    </lineage>
</organism>
<dbReference type="AlphaFoldDB" id="A0A2T3J5H8"/>
<dbReference type="EMBL" id="PYMJ01000134">
    <property type="protein sequence ID" value="PSU38027.1"/>
    <property type="molecule type" value="Genomic_DNA"/>
</dbReference>
<evidence type="ECO:0000313" key="1">
    <source>
        <dbReference type="EMBL" id="PSU38027.1"/>
    </source>
</evidence>
<sequence>MIELQMYLASFHKNEIRVLKTNTFKCLCFCLRFLKVETKEESGENKSSLALVKEQAEKPWLLPYETSWGCMVK</sequence>
<proteinExistence type="predicted"/>
<comment type="caution">
    <text evidence="1">The sequence shown here is derived from an EMBL/GenBank/DDBJ whole genome shotgun (WGS) entry which is preliminary data.</text>
</comment>
<reference evidence="1 2" key="1">
    <citation type="submission" date="2018-01" db="EMBL/GenBank/DDBJ databases">
        <title>Whole genome sequencing of Histamine producing bacteria.</title>
        <authorList>
            <person name="Butler K."/>
        </authorList>
    </citation>
    <scope>NUCLEOTIDE SEQUENCE [LARGE SCALE GENOMIC DNA]</scope>
    <source>
        <strain evidence="1 2">JCM 12947</strain>
    </source>
</reference>
<accession>A0A2T3J5H8</accession>
<name>A0A2T3J5H8_9GAMM</name>
<gene>
    <name evidence="1" type="ORF">C9J12_30215</name>
</gene>
<dbReference type="Proteomes" id="UP000240987">
    <property type="component" value="Unassembled WGS sequence"/>
</dbReference>
<evidence type="ECO:0000313" key="2">
    <source>
        <dbReference type="Proteomes" id="UP000240987"/>
    </source>
</evidence>
<keyword evidence="2" id="KW-1185">Reference proteome</keyword>